<feature type="transmembrane region" description="Helical" evidence="6">
    <location>
        <begin position="415"/>
        <end position="432"/>
    </location>
</feature>
<feature type="transmembrane region" description="Helical" evidence="6">
    <location>
        <begin position="351"/>
        <end position="370"/>
    </location>
</feature>
<keyword evidence="4 6" id="KW-0472">Membrane</keyword>
<feature type="transmembrane region" description="Helical" evidence="6">
    <location>
        <begin position="311"/>
        <end position="330"/>
    </location>
</feature>
<evidence type="ECO:0000259" key="7">
    <source>
        <dbReference type="PROSITE" id="PS50850"/>
    </source>
</evidence>
<feature type="transmembrane region" description="Helical" evidence="6">
    <location>
        <begin position="161"/>
        <end position="185"/>
    </location>
</feature>
<dbReference type="PRINTS" id="PR01036">
    <property type="entry name" value="TCRTETB"/>
</dbReference>
<feature type="transmembrane region" description="Helical" evidence="6">
    <location>
        <begin position="95"/>
        <end position="119"/>
    </location>
</feature>
<evidence type="ECO:0000313" key="8">
    <source>
        <dbReference type="EMBL" id="KAG0662235.1"/>
    </source>
</evidence>
<dbReference type="EMBL" id="PUHQ01000028">
    <property type="protein sequence ID" value="KAG0662235.1"/>
    <property type="molecule type" value="Genomic_DNA"/>
</dbReference>
<dbReference type="Gene3D" id="1.20.1720.10">
    <property type="entry name" value="Multidrug resistance protein D"/>
    <property type="match status" value="1"/>
</dbReference>
<feature type="region of interest" description="Disordered" evidence="5">
    <location>
        <begin position="1"/>
        <end position="60"/>
    </location>
</feature>
<keyword evidence="2 6" id="KW-0812">Transmembrane</keyword>
<dbReference type="Pfam" id="PF07690">
    <property type="entry name" value="MFS_1"/>
    <property type="match status" value="1"/>
</dbReference>
<dbReference type="PROSITE" id="PS00216">
    <property type="entry name" value="SUGAR_TRANSPORT_1"/>
    <property type="match status" value="1"/>
</dbReference>
<evidence type="ECO:0000256" key="5">
    <source>
        <dbReference type="SAM" id="MobiDB-lite"/>
    </source>
</evidence>
<keyword evidence="9" id="KW-1185">Reference proteome</keyword>
<feature type="transmembrane region" description="Helical" evidence="6">
    <location>
        <begin position="247"/>
        <end position="265"/>
    </location>
</feature>
<feature type="compositionally biased region" description="Polar residues" evidence="5">
    <location>
        <begin position="1"/>
        <end position="14"/>
    </location>
</feature>
<name>A0A9P7B689_RHOMI</name>
<feature type="compositionally biased region" description="Basic and acidic residues" evidence="5">
    <location>
        <begin position="602"/>
        <end position="611"/>
    </location>
</feature>
<dbReference type="InterPro" id="IPR020846">
    <property type="entry name" value="MFS_dom"/>
</dbReference>
<dbReference type="SUPFAM" id="SSF103473">
    <property type="entry name" value="MFS general substrate transporter"/>
    <property type="match status" value="1"/>
</dbReference>
<keyword evidence="3 6" id="KW-1133">Transmembrane helix</keyword>
<dbReference type="GO" id="GO:0005886">
    <property type="term" value="C:plasma membrane"/>
    <property type="evidence" value="ECO:0007669"/>
    <property type="project" value="TreeGrafter"/>
</dbReference>
<dbReference type="PANTHER" id="PTHR23501:SF102">
    <property type="entry name" value="DRUG TRANSPORTER, PUTATIVE (AFU_ORTHOLOGUE AFUA_3G08530)-RELATED"/>
    <property type="match status" value="1"/>
</dbReference>
<proteinExistence type="predicted"/>
<evidence type="ECO:0000256" key="1">
    <source>
        <dbReference type="ARBA" id="ARBA00004141"/>
    </source>
</evidence>
<accession>A0A9P7B689</accession>
<feature type="compositionally biased region" description="Basic and acidic residues" evidence="5">
    <location>
        <begin position="618"/>
        <end position="628"/>
    </location>
</feature>
<organism evidence="8 9">
    <name type="scientific">Rhodotorula mucilaginosa</name>
    <name type="common">Yeast</name>
    <name type="synonym">Rhodotorula rubra</name>
    <dbReference type="NCBI Taxonomy" id="5537"/>
    <lineage>
        <taxon>Eukaryota</taxon>
        <taxon>Fungi</taxon>
        <taxon>Dikarya</taxon>
        <taxon>Basidiomycota</taxon>
        <taxon>Pucciniomycotina</taxon>
        <taxon>Microbotryomycetes</taxon>
        <taxon>Sporidiobolales</taxon>
        <taxon>Sporidiobolaceae</taxon>
        <taxon>Rhodotorula</taxon>
    </lineage>
</organism>
<evidence type="ECO:0000256" key="6">
    <source>
        <dbReference type="SAM" id="Phobius"/>
    </source>
</evidence>
<feature type="transmembrane region" description="Helical" evidence="6">
    <location>
        <begin position="483"/>
        <end position="501"/>
    </location>
</feature>
<evidence type="ECO:0000313" key="9">
    <source>
        <dbReference type="Proteomes" id="UP000777482"/>
    </source>
</evidence>
<feature type="transmembrane region" description="Helical" evidence="6">
    <location>
        <begin position="551"/>
        <end position="570"/>
    </location>
</feature>
<protein>
    <recommendedName>
        <fullName evidence="7">Major facilitator superfamily (MFS) profile domain-containing protein</fullName>
    </recommendedName>
</protein>
<dbReference type="CDD" id="cd17502">
    <property type="entry name" value="MFS_Azr1_MDR_like"/>
    <property type="match status" value="1"/>
</dbReference>
<dbReference type="InterPro" id="IPR005829">
    <property type="entry name" value="Sugar_transporter_CS"/>
</dbReference>
<feature type="transmembrane region" description="Helical" evidence="6">
    <location>
        <begin position="220"/>
        <end position="241"/>
    </location>
</feature>
<evidence type="ECO:0000256" key="4">
    <source>
        <dbReference type="ARBA" id="ARBA00023136"/>
    </source>
</evidence>
<reference evidence="8 9" key="1">
    <citation type="submission" date="2020-11" db="EMBL/GenBank/DDBJ databases">
        <title>Kefir isolates.</title>
        <authorList>
            <person name="Marcisauskas S."/>
            <person name="Kim Y."/>
            <person name="Blasche S."/>
        </authorList>
    </citation>
    <scope>NUCLEOTIDE SEQUENCE [LARGE SCALE GENOMIC DNA]</scope>
    <source>
        <strain evidence="8 9">KR</strain>
    </source>
</reference>
<dbReference type="AlphaFoldDB" id="A0A9P7B689"/>
<gene>
    <name evidence="8" type="ORF">C6P46_003421</name>
</gene>
<feature type="transmembrane region" description="Helical" evidence="6">
    <location>
        <begin position="131"/>
        <end position="149"/>
    </location>
</feature>
<comment type="subcellular location">
    <subcellularLocation>
        <location evidence="1">Membrane</location>
        <topology evidence="1">Multi-pass membrane protein</topology>
    </subcellularLocation>
</comment>
<feature type="domain" description="Major facilitator superfamily (MFS) profile" evidence="7">
    <location>
        <begin position="96"/>
        <end position="575"/>
    </location>
</feature>
<evidence type="ECO:0000256" key="2">
    <source>
        <dbReference type="ARBA" id="ARBA00022692"/>
    </source>
</evidence>
<dbReference type="Proteomes" id="UP000777482">
    <property type="component" value="Unassembled WGS sequence"/>
</dbReference>
<dbReference type="OrthoDB" id="10021397at2759"/>
<feature type="transmembrane region" description="Helical" evidence="6">
    <location>
        <begin position="444"/>
        <end position="463"/>
    </location>
</feature>
<evidence type="ECO:0000256" key="3">
    <source>
        <dbReference type="ARBA" id="ARBA00022989"/>
    </source>
</evidence>
<dbReference type="PANTHER" id="PTHR23501">
    <property type="entry name" value="MAJOR FACILITATOR SUPERFAMILY"/>
    <property type="match status" value="1"/>
</dbReference>
<dbReference type="Gene3D" id="1.20.1250.20">
    <property type="entry name" value="MFS general substrate transporter like domains"/>
    <property type="match status" value="1"/>
</dbReference>
<feature type="compositionally biased region" description="Basic and acidic residues" evidence="5">
    <location>
        <begin position="639"/>
        <end position="660"/>
    </location>
</feature>
<sequence>MAPSTGLTASTSALPQPLVSTPLEPGTSGTATDRPELAMRSAAGTSSGSEPLHSSAADDAPVGLASQDTAVGDDPHTVDTKVEHVHIIPKNNLPVVLFAISLSMFLAALDQTIVSTALSTISRELDGTTGSLSWVSGAYLLMITALAPCSGKISDYFGRKVVLYTAIVIFIIGSALCGAAQNIIWLCVCRGIQGLGGGGIVQMSQIIISDITPLESRAKYTGVVGATWGVAACIGPLLGGVFTEKASWRWCFFATIALALLVFFLKLNPPNPPKLSFLLSNFDFAGLGLLVSGLVVLLVGFTSGEASWSSAQTIACLVVGIVLLGLAICVELKTKRSPIIPPRLFRIRTSAGLLLGCFLHSFSFISLSYYEPLYFQALGSTPLMSGVLLMPFSVGTAFFGVLAGFLVVRIKRTKELIIVSYLIAVIGYALLATLDETSSRAKQILYLLVAAIGVGPLFQLPMLHLQASMPQKDMATSTATLALLRSIGGTVGISVVGAVYANRLSKGLSGVQGYETPDAAAAVGNVQGLTKIEPIEVRQQVLHAYARALSFPWIICAPLLGVAFLASLIIKHYTFKRGATVAAVTSKKKDGDVVETVVADPSEEKKEKVNEAGDDGDRDGRKAPERIDSALTETSTITKDLELELESPDRDQRVLRDAERGGGGPLA</sequence>
<feature type="transmembrane region" description="Helical" evidence="6">
    <location>
        <begin position="277"/>
        <end position="299"/>
    </location>
</feature>
<dbReference type="GO" id="GO:0022857">
    <property type="term" value="F:transmembrane transporter activity"/>
    <property type="evidence" value="ECO:0007669"/>
    <property type="project" value="InterPro"/>
</dbReference>
<comment type="caution">
    <text evidence="8">The sequence shown here is derived from an EMBL/GenBank/DDBJ whole genome shotgun (WGS) entry which is preliminary data.</text>
</comment>
<dbReference type="InterPro" id="IPR011701">
    <property type="entry name" value="MFS"/>
</dbReference>
<dbReference type="PROSITE" id="PS50850">
    <property type="entry name" value="MFS"/>
    <property type="match status" value="1"/>
</dbReference>
<feature type="transmembrane region" description="Helical" evidence="6">
    <location>
        <begin position="382"/>
        <end position="408"/>
    </location>
</feature>
<feature type="region of interest" description="Disordered" evidence="5">
    <location>
        <begin position="599"/>
        <end position="667"/>
    </location>
</feature>
<dbReference type="InterPro" id="IPR036259">
    <property type="entry name" value="MFS_trans_sf"/>
</dbReference>